<evidence type="ECO:0000256" key="2">
    <source>
        <dbReference type="SAM" id="MobiDB-lite"/>
    </source>
</evidence>
<evidence type="ECO:0000259" key="3">
    <source>
        <dbReference type="Pfam" id="PF18204"/>
    </source>
</evidence>
<dbReference type="AlphaFoldDB" id="A0ABD5NT10"/>
<dbReference type="Pfam" id="PF18204">
    <property type="entry name" value="PGF-CTERM"/>
    <property type="match status" value="1"/>
</dbReference>
<dbReference type="InterPro" id="IPR026371">
    <property type="entry name" value="PGF_CTERM"/>
</dbReference>
<dbReference type="EMBL" id="JBHSAQ010000013">
    <property type="protein sequence ID" value="MFC3959825.1"/>
    <property type="molecule type" value="Genomic_DNA"/>
</dbReference>
<dbReference type="GO" id="GO:0030115">
    <property type="term" value="C:S-layer"/>
    <property type="evidence" value="ECO:0007669"/>
    <property type="project" value="UniProtKB-SubCell"/>
</dbReference>
<evidence type="ECO:0000256" key="1">
    <source>
        <dbReference type="ARBA" id="ARBA00022729"/>
    </source>
</evidence>
<dbReference type="RefSeq" id="WP_256533337.1">
    <property type="nucleotide sequence ID" value="NZ_CP101824.1"/>
</dbReference>
<feature type="domain" description="PGF-CTERM archaeal protein-sorting signal" evidence="3">
    <location>
        <begin position="537"/>
        <end position="558"/>
    </location>
</feature>
<comment type="caution">
    <text evidence="4">The sequence shown here is derived from an EMBL/GenBank/DDBJ whole genome shotgun (WGS) entry which is preliminary data.</text>
</comment>
<protein>
    <submittedName>
        <fullName evidence="4">Hvo_1808 family surface protein</fullName>
    </submittedName>
</protein>
<evidence type="ECO:0000313" key="4">
    <source>
        <dbReference type="EMBL" id="MFC3959825.1"/>
    </source>
</evidence>
<organism evidence="4 5">
    <name type="scientific">Halovivax cerinus</name>
    <dbReference type="NCBI Taxonomy" id="1487865"/>
    <lineage>
        <taxon>Archaea</taxon>
        <taxon>Methanobacteriati</taxon>
        <taxon>Methanobacteriota</taxon>
        <taxon>Stenosarchaea group</taxon>
        <taxon>Halobacteria</taxon>
        <taxon>Halobacteriales</taxon>
        <taxon>Natrialbaceae</taxon>
        <taxon>Halovivax</taxon>
    </lineage>
</organism>
<keyword evidence="5" id="KW-1185">Reference proteome</keyword>
<gene>
    <name evidence="4" type="ORF">ACFOUR_15795</name>
</gene>
<dbReference type="NCBIfam" id="TIGR04126">
    <property type="entry name" value="PGF_CTERM"/>
    <property type="match status" value="1"/>
</dbReference>
<sequence>MSSTRTHLLVVLLAVALVVPLSAPPVVAAGDATPTLAPGHHQPAGSAASNGPVALDEPTLPAQVDDRPADPSTEDTLGYVAGYWYDDPLPVDDREGAHVPDEELEAVVYRSMARVETIRNRTFDRTPDVDVITRDEFRGETDDLFGNVTENETVLENVRYEALFMVPRETDAVESYKELYGGSVAGYYEPGTDQIVLVSDDLEDVEVDEITLGHELVHAMQDQRVGLDGFDRSTTNADAATNGLVEGEASFVDQRYAERCGAEWTCLEPGTSSSGSDISSWGQYFSMYMPYDEGPEFVASVYEQGGWDAVDALYDEPPTSASEVIHAGVDRDPVGVDVDDRSSGEWHPLAVNGSVSRLTMGEGTIVSMFADGASERSVPSVVPTREFFTADQEGRIEDIHYAQPESDGWAGGEMVVYATDARSAEESGFVWQTEWTSETDARAFRDAYLDLLSLHDAEPVDGRQNTLRIDSDYPGAYVLAQDGTTVTIVRAPSTDAIPEIREGAAPDGDHTIEHAVFGTAADGGTATDDEPGAGAPIPGFGPIVALVALLGAAGVAKRID</sequence>
<dbReference type="GO" id="GO:0005886">
    <property type="term" value="C:plasma membrane"/>
    <property type="evidence" value="ECO:0007669"/>
    <property type="project" value="UniProtKB-SubCell"/>
</dbReference>
<keyword evidence="1" id="KW-0732">Signal</keyword>
<accession>A0ABD5NT10</accession>
<feature type="region of interest" description="Disordered" evidence="2">
    <location>
        <begin position="34"/>
        <end position="73"/>
    </location>
</feature>
<evidence type="ECO:0000313" key="5">
    <source>
        <dbReference type="Proteomes" id="UP001595846"/>
    </source>
</evidence>
<dbReference type="Proteomes" id="UP001595846">
    <property type="component" value="Unassembled WGS sequence"/>
</dbReference>
<name>A0ABD5NT10_9EURY</name>
<proteinExistence type="predicted"/>
<reference evidence="4 5" key="1">
    <citation type="journal article" date="2019" name="Int. J. Syst. Evol. Microbiol.">
        <title>The Global Catalogue of Microorganisms (GCM) 10K type strain sequencing project: providing services to taxonomists for standard genome sequencing and annotation.</title>
        <authorList>
            <consortium name="The Broad Institute Genomics Platform"/>
            <consortium name="The Broad Institute Genome Sequencing Center for Infectious Disease"/>
            <person name="Wu L."/>
            <person name="Ma J."/>
        </authorList>
    </citation>
    <scope>NUCLEOTIDE SEQUENCE [LARGE SCALE GENOMIC DNA]</scope>
    <source>
        <strain evidence="4 5">IBRC-M 10256</strain>
    </source>
</reference>
<dbReference type="GeneID" id="73902452"/>
<dbReference type="InterPro" id="IPR047792">
    <property type="entry name" value="Hvo_1808-like"/>
</dbReference>
<dbReference type="NCBIfam" id="NF038145">
    <property type="entry name" value="Hvo_1808_fam"/>
    <property type="match status" value="1"/>
</dbReference>